<sequence length="1171" mass="130329">MSDVTIGSIFAKDIARPIEGVIKADDAEHLATEIDEYVLTGETAAALSDLLEAYTAPVYGGGNGVWISGFFGSGKSHLLKMLAHLLGDVPGQDHPRGSVVDAFTAKAEGDSMLAASLARVARIPATCLLFNIDQKAPLIDKNQTDALLQVFVKVFNEARGYYSGEPSVARFERDLDRRGLLGRFREAFAEIASVPWEQGREEGILQERNVTQAWAKVTGEPPTENILARYEERFTLSIEDFADEVAQWLAERPADHRLLFLTDEVGQFIGSDTKLMLNLQTIVESLNTKCGGRAWVCVTSQEDMDGVIGDRTTWQANDFSKIQARFATRMKLTSRDVEEVIEKRLLGKNADGEAALDALYDAQRANFRTLFDFADGAKTYRNYQGREHFTGSYPFVPYQFPLFQAALVGLSGHNVFEGRHASVGERSMLGVIQDVAKELADEPVGAVAPFDLMFSGIGQTVKAAAIRNILEAEKQLPPGSETSTIAIRLLKALFLVKYVDGFTATARNLTVLLYDRFDQDIAGLTSRITEALDLLEGRSYVQRAGTAYEYLTDEEQEIEQEIKNTDIDPAEVSKLLSTIISDDVVKSTTFRHTPTGRDFTYELRLDDVLYSRAHPLAIHYVTRALGQPREVVMAQSMGRDEVRVLLPDDPRLYADLRLHVQTDKYARRRRSSSLTETQRHILDAKSRLNQERRRELVGRVREAIERAEFIINGAQINVRAVGPKDRIDEAMAQLVDRTYTQLSLLDGINYAEPDITRFAEEDPAMIDRGEDRLQPAADEVAAFITAQHRLNATVTVRGIVEHFENKPYGWPLATILCAVTRLHITSRIALSLDGRRLKRTELPEALRNGHKHAGIVVTRQRQFDPAAVQRVRAFAREFLSQGELPADPSELASQVKSALAEEHRDLQTKRDDYAGTYPFMTMLDEPLALLDRTLEKPTEWYLEELPAHADALLDAKEDTIDPVRHFLASPQKGIYDDAMRLVGANRDNLAYLHDGQAERVQALLDDPRILRGQGINRLKETAAALRRGLGRVLADEREKAAAVVNARVAAIRGSAAWAETTDEARAGVEDAGSSVQARIADAASVPLIRQIANDFDEDGYTELLSLVETARPHREQGSDEPAAPPRPILPIRRLPRPRARLLRTTADADAYLEELRAILHEAIDSGKQVSL</sequence>
<evidence type="ECO:0000259" key="3">
    <source>
        <dbReference type="Pfam" id="PF25792"/>
    </source>
</evidence>
<organism evidence="5 6">
    <name type="scientific">Propionibacterium acidifaciens F0233</name>
    <dbReference type="NCBI Taxonomy" id="553198"/>
    <lineage>
        <taxon>Bacteria</taxon>
        <taxon>Bacillati</taxon>
        <taxon>Actinomycetota</taxon>
        <taxon>Actinomycetes</taxon>
        <taxon>Propionibacteriales</taxon>
        <taxon>Propionibacteriaceae</taxon>
        <taxon>Propionibacterium</taxon>
    </lineage>
</organism>
<keyword evidence="6" id="KW-1185">Reference proteome</keyword>
<dbReference type="NCBIfam" id="NF033441">
    <property type="entry name" value="BREX_BrxC"/>
    <property type="match status" value="1"/>
</dbReference>
<dbReference type="Pfam" id="PF25792">
    <property type="entry name" value="BREX_BrxC_helical"/>
    <property type="match status" value="1"/>
</dbReference>
<dbReference type="Pfam" id="PF25796">
    <property type="entry name" value="BREX_BrxC_4th"/>
    <property type="match status" value="1"/>
</dbReference>
<dbReference type="OrthoDB" id="3201900at2"/>
<dbReference type="InterPro" id="IPR027417">
    <property type="entry name" value="P-loop_NTPase"/>
</dbReference>
<dbReference type="EMBL" id="ACVN02000072">
    <property type="protein sequence ID" value="ERK60824.1"/>
    <property type="molecule type" value="Genomic_DNA"/>
</dbReference>
<dbReference type="InterPro" id="IPR047679">
    <property type="entry name" value="BREX_BrxC"/>
</dbReference>
<dbReference type="Pfam" id="PF25791">
    <property type="entry name" value="WHD_BREX_BrxC"/>
    <property type="match status" value="1"/>
</dbReference>
<evidence type="ECO:0000313" key="5">
    <source>
        <dbReference type="EMBL" id="ERK60824.1"/>
    </source>
</evidence>
<gene>
    <name evidence="5" type="ORF">HMPREF0682_2389</name>
</gene>
<dbReference type="InterPro" id="IPR058038">
    <property type="entry name" value="BREX_BrxC_wHTH"/>
</dbReference>
<evidence type="ECO:0000256" key="1">
    <source>
        <dbReference type="SAM" id="MobiDB-lite"/>
    </source>
</evidence>
<feature type="domain" description="Probable ATP-binding protein BrxC 4th six-stranded beta-sheet" evidence="4">
    <location>
        <begin position="565"/>
        <end position="734"/>
    </location>
</feature>
<evidence type="ECO:0000313" key="6">
    <source>
        <dbReference type="Proteomes" id="UP000017052"/>
    </source>
</evidence>
<dbReference type="RefSeq" id="WP_021796710.1">
    <property type="nucleotide sequence ID" value="NZ_ACVN02000072.1"/>
</dbReference>
<dbReference type="SUPFAM" id="SSF52540">
    <property type="entry name" value="P-loop containing nucleoside triphosphate hydrolases"/>
    <property type="match status" value="1"/>
</dbReference>
<feature type="domain" description="Probable ATP-binding protein BrxC winged helix-turn-helix" evidence="2">
    <location>
        <begin position="766"/>
        <end position="841"/>
    </location>
</feature>
<feature type="domain" description="Probable ATP-binding protein BrxC alpha-helical" evidence="3">
    <location>
        <begin position="868"/>
        <end position="988"/>
    </location>
</feature>
<feature type="region of interest" description="Disordered" evidence="1">
    <location>
        <begin position="1111"/>
        <end position="1130"/>
    </location>
</feature>
<dbReference type="Proteomes" id="UP000017052">
    <property type="component" value="Unassembled WGS sequence"/>
</dbReference>
<dbReference type="InterPro" id="IPR058037">
    <property type="entry name" value="BREX_BrxC_helical"/>
</dbReference>
<dbReference type="GeneID" id="95359207"/>
<evidence type="ECO:0000259" key="2">
    <source>
        <dbReference type="Pfam" id="PF25791"/>
    </source>
</evidence>
<name>U2QX74_9ACTN</name>
<proteinExistence type="predicted"/>
<evidence type="ECO:0008006" key="7">
    <source>
        <dbReference type="Google" id="ProtNLM"/>
    </source>
</evidence>
<comment type="caution">
    <text evidence="5">The sequence shown here is derived from an EMBL/GenBank/DDBJ whole genome shotgun (WGS) entry which is preliminary data.</text>
</comment>
<evidence type="ECO:0000259" key="4">
    <source>
        <dbReference type="Pfam" id="PF25796"/>
    </source>
</evidence>
<reference evidence="5" key="1">
    <citation type="submission" date="2013-08" db="EMBL/GenBank/DDBJ databases">
        <authorList>
            <person name="Durkin A.S."/>
            <person name="Haft D.R."/>
            <person name="McCorrison J."/>
            <person name="Torralba M."/>
            <person name="Gillis M."/>
            <person name="Haft D.H."/>
            <person name="Methe B."/>
            <person name="Sutton G."/>
            <person name="Nelson K.E."/>
        </authorList>
    </citation>
    <scope>NUCLEOTIDE SEQUENCE [LARGE SCALE GENOMIC DNA]</scope>
    <source>
        <strain evidence="5">F0233</strain>
    </source>
</reference>
<protein>
    <recommendedName>
        <fullName evidence="7">BREX system P-loop protein BrxC</fullName>
    </recommendedName>
</protein>
<dbReference type="InterPro" id="IPR058036">
    <property type="entry name" value="BREX_BrxC_4th"/>
</dbReference>
<accession>U2QX74</accession>
<dbReference type="AlphaFoldDB" id="U2QX74"/>